<evidence type="ECO:0000256" key="1">
    <source>
        <dbReference type="SAM" id="MobiDB-lite"/>
    </source>
</evidence>
<accession>A0A9N9H9E5</accession>
<organism evidence="2 3">
    <name type="scientific">Diversispora eburnea</name>
    <dbReference type="NCBI Taxonomy" id="1213867"/>
    <lineage>
        <taxon>Eukaryota</taxon>
        <taxon>Fungi</taxon>
        <taxon>Fungi incertae sedis</taxon>
        <taxon>Mucoromycota</taxon>
        <taxon>Glomeromycotina</taxon>
        <taxon>Glomeromycetes</taxon>
        <taxon>Diversisporales</taxon>
        <taxon>Diversisporaceae</taxon>
        <taxon>Diversispora</taxon>
    </lineage>
</organism>
<dbReference type="Proteomes" id="UP000789706">
    <property type="component" value="Unassembled WGS sequence"/>
</dbReference>
<sequence>QMVEPMDEDTSGSNDNHSKSNRDEFLKVSSTAKVTYKNNFQTFYMKVDLWANVGCDKKFSKSSENTFEFIANLHSCGIGPMLNKQCHLPNFV</sequence>
<dbReference type="OrthoDB" id="2375172at2759"/>
<comment type="caution">
    <text evidence="2">The sequence shown here is derived from an EMBL/GenBank/DDBJ whole genome shotgun (WGS) entry which is preliminary data.</text>
</comment>
<feature type="non-terminal residue" evidence="2">
    <location>
        <position position="1"/>
    </location>
</feature>
<evidence type="ECO:0000313" key="2">
    <source>
        <dbReference type="EMBL" id="CAG8667022.1"/>
    </source>
</evidence>
<dbReference type="EMBL" id="CAJVPK010009479">
    <property type="protein sequence ID" value="CAG8667022.1"/>
    <property type="molecule type" value="Genomic_DNA"/>
</dbReference>
<name>A0A9N9H9E5_9GLOM</name>
<feature type="compositionally biased region" description="Acidic residues" evidence="1">
    <location>
        <begin position="1"/>
        <end position="10"/>
    </location>
</feature>
<reference evidence="2" key="1">
    <citation type="submission" date="2021-06" db="EMBL/GenBank/DDBJ databases">
        <authorList>
            <person name="Kallberg Y."/>
            <person name="Tangrot J."/>
            <person name="Rosling A."/>
        </authorList>
    </citation>
    <scope>NUCLEOTIDE SEQUENCE</scope>
    <source>
        <strain evidence="2">AZ414A</strain>
    </source>
</reference>
<gene>
    <name evidence="2" type="ORF">DEBURN_LOCUS11965</name>
</gene>
<feature type="non-terminal residue" evidence="2">
    <location>
        <position position="92"/>
    </location>
</feature>
<proteinExistence type="predicted"/>
<protein>
    <submittedName>
        <fullName evidence="2">10886_t:CDS:1</fullName>
    </submittedName>
</protein>
<feature type="region of interest" description="Disordered" evidence="1">
    <location>
        <begin position="1"/>
        <end position="24"/>
    </location>
</feature>
<evidence type="ECO:0000313" key="3">
    <source>
        <dbReference type="Proteomes" id="UP000789706"/>
    </source>
</evidence>
<dbReference type="AlphaFoldDB" id="A0A9N9H9E5"/>
<keyword evidence="3" id="KW-1185">Reference proteome</keyword>